<dbReference type="PANTHER" id="PTHR21327:SF18">
    <property type="entry name" value="3,4-DIHYDROXY-2-BUTANONE 4-PHOSPHATE SYNTHASE"/>
    <property type="match status" value="1"/>
</dbReference>
<dbReference type="Pfam" id="PF00926">
    <property type="entry name" value="DHBP_synthase"/>
    <property type="match status" value="1"/>
</dbReference>
<evidence type="ECO:0000256" key="5">
    <source>
        <dbReference type="ARBA" id="ARBA00005520"/>
    </source>
</evidence>
<comment type="function">
    <text evidence="3 11 12">Catalyzes the conversion of D-ribulose 5-phosphate to formate and 3,4-dihydroxy-2-butanone 4-phosphate.</text>
</comment>
<evidence type="ECO:0000256" key="10">
    <source>
        <dbReference type="ARBA" id="ARBA00023239"/>
    </source>
</evidence>
<dbReference type="GO" id="GO:0009231">
    <property type="term" value="P:riboflavin biosynthetic process"/>
    <property type="evidence" value="ECO:0007669"/>
    <property type="project" value="UniProtKB-UniRule"/>
</dbReference>
<dbReference type="InterPro" id="IPR017945">
    <property type="entry name" value="DHBP_synth_RibB-like_a/b_dom"/>
</dbReference>
<evidence type="ECO:0000256" key="8">
    <source>
        <dbReference type="ARBA" id="ARBA00022842"/>
    </source>
</evidence>
<evidence type="ECO:0000256" key="9">
    <source>
        <dbReference type="ARBA" id="ARBA00023211"/>
    </source>
</evidence>
<dbReference type="GO" id="GO:0008686">
    <property type="term" value="F:3,4-dihydroxy-2-butanone-4-phosphate synthase activity"/>
    <property type="evidence" value="ECO:0007669"/>
    <property type="project" value="UniProtKB-UniRule"/>
</dbReference>
<feature type="site" description="Essential for catalytic activity" evidence="11">
    <location>
        <position position="162"/>
    </location>
</feature>
<keyword evidence="10 11" id="KW-0456">Lyase</keyword>
<evidence type="ECO:0000256" key="6">
    <source>
        <dbReference type="ARBA" id="ARBA00022619"/>
    </source>
</evidence>
<name>A0A923L4F3_9BACI</name>
<accession>A0A923L4F3</accession>
<dbReference type="FunFam" id="3.90.870.10:FF:000001">
    <property type="entry name" value="Riboflavin biosynthesis protein RibBA"/>
    <property type="match status" value="1"/>
</dbReference>
<dbReference type="GO" id="GO:0030145">
    <property type="term" value="F:manganese ion binding"/>
    <property type="evidence" value="ECO:0007669"/>
    <property type="project" value="UniProtKB-UniRule"/>
</dbReference>
<organism evidence="13 14">
    <name type="scientific">Ornithinibacillus hominis</name>
    <dbReference type="NCBI Taxonomy" id="2763055"/>
    <lineage>
        <taxon>Bacteria</taxon>
        <taxon>Bacillati</taxon>
        <taxon>Bacillota</taxon>
        <taxon>Bacilli</taxon>
        <taxon>Bacillales</taxon>
        <taxon>Bacillaceae</taxon>
        <taxon>Ornithinibacillus</taxon>
    </lineage>
</organism>
<evidence type="ECO:0000256" key="1">
    <source>
        <dbReference type="ARBA" id="ARBA00000141"/>
    </source>
</evidence>
<evidence type="ECO:0000256" key="3">
    <source>
        <dbReference type="ARBA" id="ARBA00002284"/>
    </source>
</evidence>
<evidence type="ECO:0000256" key="12">
    <source>
        <dbReference type="RuleBase" id="RU003843"/>
    </source>
</evidence>
<feature type="binding site" evidence="11">
    <location>
        <position position="27"/>
    </location>
    <ligand>
        <name>Mg(2+)</name>
        <dbReference type="ChEBI" id="CHEBI:18420"/>
        <label>1</label>
    </ligand>
</feature>
<comment type="similarity">
    <text evidence="11 12">Belongs to the DHBP synthase family.</text>
</comment>
<comment type="cofactor">
    <cofactor evidence="2">
        <name>Mn(2+)</name>
        <dbReference type="ChEBI" id="CHEBI:29035"/>
    </cofactor>
</comment>
<evidence type="ECO:0000256" key="2">
    <source>
        <dbReference type="ARBA" id="ARBA00001936"/>
    </source>
</evidence>
<comment type="subunit">
    <text evidence="11 12">Homodimer.</text>
</comment>
<keyword evidence="7 11" id="KW-0479">Metal-binding</keyword>
<feature type="binding site" evidence="11">
    <location>
        <position position="27"/>
    </location>
    <ligand>
        <name>Mg(2+)</name>
        <dbReference type="ChEBI" id="CHEBI:18420"/>
        <label>2</label>
    </ligand>
</feature>
<dbReference type="HAMAP" id="MF_00180">
    <property type="entry name" value="RibB"/>
    <property type="match status" value="1"/>
</dbReference>
<reference evidence="13" key="1">
    <citation type="submission" date="2020-08" db="EMBL/GenBank/DDBJ databases">
        <title>Genome public.</title>
        <authorList>
            <person name="Liu C."/>
            <person name="Sun Q."/>
        </authorList>
    </citation>
    <scope>NUCLEOTIDE SEQUENCE</scope>
    <source>
        <strain evidence="13">BX22</strain>
    </source>
</reference>
<dbReference type="GO" id="GO:0000287">
    <property type="term" value="F:magnesium ion binding"/>
    <property type="evidence" value="ECO:0007669"/>
    <property type="project" value="UniProtKB-UniRule"/>
</dbReference>
<feature type="binding site" evidence="11">
    <location>
        <begin position="26"/>
        <end position="27"/>
    </location>
    <ligand>
        <name>D-ribulose 5-phosphate</name>
        <dbReference type="ChEBI" id="CHEBI:58121"/>
    </ligand>
</feature>
<dbReference type="InterPro" id="IPR000422">
    <property type="entry name" value="DHBP_synthase_RibB"/>
</dbReference>
<dbReference type="AlphaFoldDB" id="A0A923L4F3"/>
<feature type="binding site" evidence="11">
    <location>
        <position position="31"/>
    </location>
    <ligand>
        <name>D-ribulose 5-phosphate</name>
        <dbReference type="ChEBI" id="CHEBI:58121"/>
    </ligand>
</feature>
<comment type="pathway">
    <text evidence="4 11 12">Cofactor biosynthesis; riboflavin biosynthesis; 2-hydroxy-3-oxobutyl phosphate from D-ribulose 5-phosphate: step 1/1.</text>
</comment>
<evidence type="ECO:0000256" key="4">
    <source>
        <dbReference type="ARBA" id="ARBA00004904"/>
    </source>
</evidence>
<sequence length="209" mass="22863">MFHKVEEALEDLRAGKVIIVCDDENRENEGDFIGLAEFVSPEMINFMAKEGRGLICAPVAEALAQKLALKPMVDKNTDHYETAFTVSIDHVQTTTGISAGERALTIKKLLQEDSCPADFKRPGHVFPLIAKAGGVLERAGHTEAAIDLARLAGAEPAGVICEIMNDDGTMARVPDLERIAAKFAIKLITIEALIQYRLKIDTDSKRVEF</sequence>
<evidence type="ECO:0000256" key="7">
    <source>
        <dbReference type="ARBA" id="ARBA00022723"/>
    </source>
</evidence>
<comment type="cofactor">
    <cofactor evidence="11 12">
        <name>Mg(2+)</name>
        <dbReference type="ChEBI" id="CHEBI:18420"/>
    </cofactor>
    <cofactor evidence="11 12">
        <name>Mn(2+)</name>
        <dbReference type="ChEBI" id="CHEBI:29035"/>
    </cofactor>
    <text evidence="11 12">Binds 2 divalent metal cations per subunit. Magnesium or manganese.</text>
</comment>
<comment type="similarity">
    <text evidence="5">In the N-terminal section; belongs to the DHBP synthase family.</text>
</comment>
<keyword evidence="14" id="KW-1185">Reference proteome</keyword>
<evidence type="ECO:0000313" key="13">
    <source>
        <dbReference type="EMBL" id="MBC5636267.1"/>
    </source>
</evidence>
<feature type="binding site" evidence="11">
    <location>
        <begin position="138"/>
        <end position="142"/>
    </location>
    <ligand>
        <name>D-ribulose 5-phosphate</name>
        <dbReference type="ChEBI" id="CHEBI:58121"/>
    </ligand>
</feature>
<gene>
    <name evidence="11 13" type="primary">ribB</name>
    <name evidence="13" type="ORF">H8S33_05415</name>
</gene>
<dbReference type="GO" id="GO:0003935">
    <property type="term" value="F:GTP cyclohydrolase II activity"/>
    <property type="evidence" value="ECO:0007669"/>
    <property type="project" value="TreeGrafter"/>
</dbReference>
<dbReference type="Gene3D" id="3.90.870.10">
    <property type="entry name" value="DHBP synthase"/>
    <property type="match status" value="1"/>
</dbReference>
<comment type="catalytic activity">
    <reaction evidence="1 11 12">
        <text>D-ribulose 5-phosphate = (2S)-2-hydroxy-3-oxobutyl phosphate + formate + H(+)</text>
        <dbReference type="Rhea" id="RHEA:18457"/>
        <dbReference type="ChEBI" id="CHEBI:15378"/>
        <dbReference type="ChEBI" id="CHEBI:15740"/>
        <dbReference type="ChEBI" id="CHEBI:58121"/>
        <dbReference type="ChEBI" id="CHEBI:58830"/>
        <dbReference type="EC" id="4.1.99.12"/>
    </reaction>
</comment>
<evidence type="ECO:0000313" key="14">
    <source>
        <dbReference type="Proteomes" id="UP000637359"/>
    </source>
</evidence>
<dbReference type="PANTHER" id="PTHR21327">
    <property type="entry name" value="GTP CYCLOHYDROLASE II-RELATED"/>
    <property type="match status" value="1"/>
</dbReference>
<dbReference type="Proteomes" id="UP000637359">
    <property type="component" value="Unassembled WGS sequence"/>
</dbReference>
<dbReference type="GO" id="GO:0005829">
    <property type="term" value="C:cytosol"/>
    <property type="evidence" value="ECO:0007669"/>
    <property type="project" value="TreeGrafter"/>
</dbReference>
<feature type="binding site" evidence="11">
    <location>
        <position position="141"/>
    </location>
    <ligand>
        <name>Mg(2+)</name>
        <dbReference type="ChEBI" id="CHEBI:18420"/>
        <label>2</label>
    </ligand>
</feature>
<protein>
    <recommendedName>
        <fullName evidence="11 12">3,4-dihydroxy-2-butanone 4-phosphate synthase</fullName>
        <shortName evidence="11 12">DHBP synthase</shortName>
        <ecNumber evidence="11 12">4.1.99.12</ecNumber>
    </recommendedName>
</protein>
<keyword evidence="8 11" id="KW-0460">Magnesium</keyword>
<dbReference type="NCBIfam" id="TIGR00506">
    <property type="entry name" value="ribB"/>
    <property type="match status" value="1"/>
</dbReference>
<dbReference type="EMBL" id="JACOOL010000003">
    <property type="protein sequence ID" value="MBC5636267.1"/>
    <property type="molecule type" value="Genomic_DNA"/>
</dbReference>
<proteinExistence type="inferred from homology"/>
<dbReference type="EC" id="4.1.99.12" evidence="11 12"/>
<keyword evidence="9 11" id="KW-0464">Manganese</keyword>
<comment type="caution">
    <text evidence="13">The sequence shown here is derived from an EMBL/GenBank/DDBJ whole genome shotgun (WGS) entry which is preliminary data.</text>
</comment>
<keyword evidence="6 11" id="KW-0686">Riboflavin biosynthesis</keyword>
<feature type="site" description="Essential for catalytic activity" evidence="11">
    <location>
        <position position="124"/>
    </location>
</feature>
<evidence type="ECO:0000256" key="11">
    <source>
        <dbReference type="HAMAP-Rule" id="MF_00180"/>
    </source>
</evidence>
<dbReference type="SUPFAM" id="SSF55821">
    <property type="entry name" value="YrdC/RibB"/>
    <property type="match status" value="1"/>
</dbReference>